<dbReference type="AlphaFoldDB" id="A0A6C0KQX8"/>
<protein>
    <recommendedName>
        <fullName evidence="5">PSI domain-containing protein</fullName>
    </recommendedName>
</protein>
<organism evidence="4">
    <name type="scientific">viral metagenome</name>
    <dbReference type="NCBI Taxonomy" id="1070528"/>
    <lineage>
        <taxon>unclassified sequences</taxon>
        <taxon>metagenomes</taxon>
        <taxon>organismal metagenomes</taxon>
    </lineage>
</organism>
<evidence type="ECO:0000313" key="4">
    <source>
        <dbReference type="EMBL" id="QHU18804.1"/>
    </source>
</evidence>
<evidence type="ECO:0000256" key="1">
    <source>
        <dbReference type="ARBA" id="ARBA00004370"/>
    </source>
</evidence>
<comment type="subcellular location">
    <subcellularLocation>
        <location evidence="1">Membrane</location>
    </subcellularLocation>
</comment>
<dbReference type="GO" id="GO:0016020">
    <property type="term" value="C:membrane"/>
    <property type="evidence" value="ECO:0007669"/>
    <property type="project" value="UniProtKB-SubCell"/>
</dbReference>
<evidence type="ECO:0008006" key="5">
    <source>
        <dbReference type="Google" id="ProtNLM"/>
    </source>
</evidence>
<dbReference type="Pfam" id="PF01437">
    <property type="entry name" value="PSI"/>
    <property type="match status" value="1"/>
</dbReference>
<dbReference type="InterPro" id="IPR002165">
    <property type="entry name" value="Plexin_repeat"/>
</dbReference>
<accession>A0A6C0KQX8</accession>
<reference evidence="4" key="1">
    <citation type="journal article" date="2020" name="Nature">
        <title>Giant virus diversity and host interactions through global metagenomics.</title>
        <authorList>
            <person name="Schulz F."/>
            <person name="Roux S."/>
            <person name="Paez-Espino D."/>
            <person name="Jungbluth S."/>
            <person name="Walsh D.A."/>
            <person name="Denef V.J."/>
            <person name="McMahon K.D."/>
            <person name="Konstantinidis K.T."/>
            <person name="Eloe-Fadrosh E.A."/>
            <person name="Kyrpides N.C."/>
            <person name="Woyke T."/>
        </authorList>
    </citation>
    <scope>NUCLEOTIDE SEQUENCE</scope>
    <source>
        <strain evidence="4">GVMAG-S-3300013006-158</strain>
    </source>
</reference>
<evidence type="ECO:0000256" key="3">
    <source>
        <dbReference type="ARBA" id="ARBA00023180"/>
    </source>
</evidence>
<sequence>MFICIFMLLVVLLWIAMITTKRVKETFLNAYCQTYTDCSSCASASGCAWCPKAKTCLDSTTLKSTDTECNQSNTVRSSFLCKANLDDKIPPPSAIKDDLYDYELYKNQIADKIRPPNVYMSGEVKISNEDIVSNMNDVRNDIQNVYTELPGIVATSVENNIKPMVKGILEENYYIQGFEDMNPLKSKKM</sequence>
<keyword evidence="2" id="KW-0472">Membrane</keyword>
<name>A0A6C0KQX8_9ZZZZ</name>
<evidence type="ECO:0000256" key="2">
    <source>
        <dbReference type="ARBA" id="ARBA00023136"/>
    </source>
</evidence>
<dbReference type="EMBL" id="MN740938">
    <property type="protein sequence ID" value="QHU18804.1"/>
    <property type="molecule type" value="Genomic_DNA"/>
</dbReference>
<proteinExistence type="predicted"/>
<keyword evidence="3" id="KW-0325">Glycoprotein</keyword>